<keyword evidence="3" id="KW-0812">Transmembrane</keyword>
<evidence type="ECO:0000259" key="4">
    <source>
        <dbReference type="PROSITE" id="PS51102"/>
    </source>
</evidence>
<feature type="transmembrane region" description="Helical" evidence="3">
    <location>
        <begin position="202"/>
        <end position="220"/>
    </location>
</feature>
<comment type="caution">
    <text evidence="5">The sequence shown here is derived from an EMBL/GenBank/DDBJ whole genome shotgun (WGS) entry which is preliminary data.</text>
</comment>
<dbReference type="PANTHER" id="PTHR39427:SF1">
    <property type="entry name" value="PTS SYSTEM GLUCITOL_SORBITOL-SPECIFIC EIIB COMPONENT"/>
    <property type="match status" value="1"/>
</dbReference>
<dbReference type="AlphaFoldDB" id="A0A366EEA1"/>
<feature type="domain" description="PTS EIIB type-5" evidence="4">
    <location>
        <begin position="2"/>
        <end position="203"/>
    </location>
</feature>
<accession>A0A366EEA1</accession>
<dbReference type="PANTHER" id="PTHR39427">
    <property type="match status" value="1"/>
</dbReference>
<dbReference type="RefSeq" id="WP_113867480.1">
    <property type="nucleotide sequence ID" value="NZ_BAABQN010000002.1"/>
</dbReference>
<reference evidence="5 6" key="1">
    <citation type="submission" date="2018-06" db="EMBL/GenBank/DDBJ databases">
        <title>Genomic Encyclopedia of Type Strains, Phase IV (KMG-IV): sequencing the most valuable type-strain genomes for metagenomic binning, comparative biology and taxonomic classification.</title>
        <authorList>
            <person name="Goeker M."/>
        </authorList>
    </citation>
    <scope>NUCLEOTIDE SEQUENCE [LARGE SCALE GENOMIC DNA]</scope>
    <source>
        <strain evidence="5 6">DSM 15140</strain>
    </source>
</reference>
<dbReference type="InterPro" id="IPR004702">
    <property type="entry name" value="PTS_sorb_EIIBC"/>
</dbReference>
<keyword evidence="6" id="KW-1185">Reference proteome</keyword>
<feature type="modified residue" description="Phosphocysteine; by EIIA" evidence="1">
    <location>
        <position position="73"/>
    </location>
</feature>
<dbReference type="Proteomes" id="UP000252254">
    <property type="component" value="Unassembled WGS sequence"/>
</dbReference>
<evidence type="ECO:0000256" key="2">
    <source>
        <dbReference type="SAM" id="MobiDB-lite"/>
    </source>
</evidence>
<name>A0A366EEA1_9BACI</name>
<dbReference type="EMBL" id="QNRI01000002">
    <property type="protein sequence ID" value="RBP00648.1"/>
    <property type="molecule type" value="Genomic_DNA"/>
</dbReference>
<protein>
    <submittedName>
        <fullName evidence="5">PTS system glucitol/sorbitol-specific IIC component</fullName>
    </submittedName>
</protein>
<evidence type="ECO:0000313" key="6">
    <source>
        <dbReference type="Proteomes" id="UP000252254"/>
    </source>
</evidence>
<evidence type="ECO:0000313" key="5">
    <source>
        <dbReference type="EMBL" id="RBP00648.1"/>
    </source>
</evidence>
<gene>
    <name evidence="5" type="ORF">DES48_102413</name>
</gene>
<dbReference type="PROSITE" id="PS51102">
    <property type="entry name" value="PTS_EIIB_TYPE_5"/>
    <property type="match status" value="1"/>
</dbReference>
<dbReference type="OrthoDB" id="4774329at2"/>
<dbReference type="InterPro" id="IPR011618">
    <property type="entry name" value="PTS_EIIBC_GUT_N"/>
</dbReference>
<organism evidence="5 6">
    <name type="scientific">Paraliobacillus ryukyuensis</name>
    <dbReference type="NCBI Taxonomy" id="200904"/>
    <lineage>
        <taxon>Bacteria</taxon>
        <taxon>Bacillati</taxon>
        <taxon>Bacillota</taxon>
        <taxon>Bacilli</taxon>
        <taxon>Bacillales</taxon>
        <taxon>Bacillaceae</taxon>
        <taxon>Paraliobacillus</taxon>
    </lineage>
</organism>
<feature type="transmembrane region" description="Helical" evidence="3">
    <location>
        <begin position="319"/>
        <end position="338"/>
    </location>
</feature>
<dbReference type="Pfam" id="PF07663">
    <property type="entry name" value="EIIBC-GUT_C"/>
    <property type="match status" value="1"/>
</dbReference>
<keyword evidence="3" id="KW-1133">Transmembrane helix</keyword>
<proteinExistence type="predicted"/>
<dbReference type="GO" id="GO:0009401">
    <property type="term" value="P:phosphoenolpyruvate-dependent sugar phosphotransferase system"/>
    <property type="evidence" value="ECO:0007669"/>
    <property type="project" value="InterPro"/>
</dbReference>
<dbReference type="InterPro" id="IPR011638">
    <property type="entry name" value="PTS_EIIBC_GUT_C"/>
</dbReference>
<feature type="transmembrane region" description="Helical" evidence="3">
    <location>
        <begin position="232"/>
        <end position="251"/>
    </location>
</feature>
<sequence length="343" mass="36392">MAYNSVFVAKGSGGWGSGLLLEPKGKKVKVVSITGGGIHPVAQKIADEANTEVVDGFNNAVPEDEMMCVVIDCGGTARIGLYPMKGIPTVDVLSSSPSGPLAKHITEENFVSGVTPKQVSLSEQSEQQQNAEEDEATTEDYAGTRFDTSDKEKFKEEYEEVKKEHKSSNDNFLIRFSKGIGQVTGTFYQAGRDSIDMLIKNIIPFMAFVSMLIGIINYTGLGDLIANTLSPLASSIWGLMIIVIICTLPFLSPILGPGAVIAQVIGVLIGTQIGAGNIPPEFALPALFAINGQVGADFVPVGLSLGEAEPETVQYGVPAVLYSRLITGVLAVVIAYFASFGMY</sequence>
<keyword evidence="3" id="KW-0472">Membrane</keyword>
<dbReference type="GO" id="GO:0005886">
    <property type="term" value="C:plasma membrane"/>
    <property type="evidence" value="ECO:0007669"/>
    <property type="project" value="TreeGrafter"/>
</dbReference>
<dbReference type="Pfam" id="PF03612">
    <property type="entry name" value="EIIBC-GUT_N"/>
    <property type="match status" value="1"/>
</dbReference>
<feature type="region of interest" description="Disordered" evidence="2">
    <location>
        <begin position="117"/>
        <end position="149"/>
    </location>
</feature>
<dbReference type="GO" id="GO:0008982">
    <property type="term" value="F:protein-N(PI)-phosphohistidine-sugar phosphotransferase activity"/>
    <property type="evidence" value="ECO:0007669"/>
    <property type="project" value="InterPro"/>
</dbReference>
<evidence type="ECO:0000256" key="3">
    <source>
        <dbReference type="SAM" id="Phobius"/>
    </source>
</evidence>
<evidence type="ECO:0000256" key="1">
    <source>
        <dbReference type="PROSITE-ProRule" id="PRU00425"/>
    </source>
</evidence>